<organism evidence="2 3">
    <name type="scientific">Pseudomonas antarctica</name>
    <dbReference type="NCBI Taxonomy" id="219572"/>
    <lineage>
        <taxon>Bacteria</taxon>
        <taxon>Pseudomonadati</taxon>
        <taxon>Pseudomonadota</taxon>
        <taxon>Gammaproteobacteria</taxon>
        <taxon>Pseudomonadales</taxon>
        <taxon>Pseudomonadaceae</taxon>
        <taxon>Pseudomonas</taxon>
    </lineage>
</organism>
<evidence type="ECO:0000313" key="4">
    <source>
        <dbReference type="Proteomes" id="UP000748067"/>
    </source>
</evidence>
<evidence type="ECO:0000313" key="2">
    <source>
        <dbReference type="EMBL" id="SDN64525.1"/>
    </source>
</evidence>
<dbReference type="AlphaFoldDB" id="A0A1H0D305"/>
<proteinExistence type="predicted"/>
<sequence length="264" mass="29131">MIWRPIWLGVLLATLSGNCFAHAFWLVPHKGLVSKDDLVAIDLRVGVSWPGERVGRLPGMIETFDRYDAQGKQAVKGRDGAAPVGHFRAGPPGTVVVAMLTHAQALTLPGDEFDKYLIEEGLEQVRSERQKLGIADAPGREQFLRCAKTLVRVNSDSAGFDRVVDLPLELVAVTDPFQLKPGGRFKARLLREGKPVAGVLVRAWAKDGPQQEQQARTDQDGVVELTLEKTGLWFLSAVQMHSVIEYQADWESIWASLSFEIPTP</sequence>
<dbReference type="EMBL" id="JXDI01000004">
    <property type="protein sequence ID" value="KAF2406310.1"/>
    <property type="molecule type" value="Genomic_DNA"/>
</dbReference>
<reference evidence="2 3" key="2">
    <citation type="submission" date="2016-10" db="EMBL/GenBank/DDBJ databases">
        <authorList>
            <person name="de Groot N.N."/>
        </authorList>
    </citation>
    <scope>NUCLEOTIDE SEQUENCE [LARGE SCALE GENOMIC DNA]</scope>
    <source>
        <strain evidence="2 3">BS2772</strain>
    </source>
</reference>
<dbReference type="Pfam" id="PF10670">
    <property type="entry name" value="DUF4198"/>
    <property type="match status" value="1"/>
</dbReference>
<dbReference type="EMBL" id="LT629704">
    <property type="protein sequence ID" value="SDN64525.1"/>
    <property type="molecule type" value="Genomic_DNA"/>
</dbReference>
<keyword evidence="1" id="KW-0472">Membrane</keyword>
<reference evidence="1 4" key="1">
    <citation type="submission" date="2015-01" db="EMBL/GenBank/DDBJ databases">
        <title>Genome Sequence of Pseudomonas antarctica CMS 35.</title>
        <authorList>
            <person name="Voget S."/>
            <person name="Chow J."/>
            <person name="Daniel R."/>
            <person name="Streit W."/>
        </authorList>
    </citation>
    <scope>NUCLEOTIDE SEQUENCE [LARGE SCALE GENOMIC DNA]</scope>
    <source>
        <strain evidence="1 4">CMS 35</strain>
    </source>
</reference>
<dbReference type="InterPro" id="IPR019613">
    <property type="entry name" value="DUF4198"/>
</dbReference>
<gene>
    <name evidence="1" type="ORF">PSAN_55350</name>
    <name evidence="2" type="ORF">SAMN04490179_5222</name>
</gene>
<evidence type="ECO:0000313" key="3">
    <source>
        <dbReference type="Proteomes" id="UP000182470"/>
    </source>
</evidence>
<evidence type="ECO:0000313" key="1">
    <source>
        <dbReference type="EMBL" id="KAF2406310.1"/>
    </source>
</evidence>
<dbReference type="Proteomes" id="UP000182470">
    <property type="component" value="Chromosome I"/>
</dbReference>
<keyword evidence="4" id="KW-1185">Reference proteome</keyword>
<accession>A0A1H0D305</accession>
<protein>
    <submittedName>
        <fullName evidence="1">Nickel uptake substrate-specific transmembrane region</fullName>
    </submittedName>
    <submittedName>
        <fullName evidence="2">Uncharacterized conserved protein, contains GH25 family domain</fullName>
    </submittedName>
</protein>
<keyword evidence="1" id="KW-0812">Transmembrane</keyword>
<name>A0A1H0D305_9PSED</name>
<dbReference type="Proteomes" id="UP000748067">
    <property type="component" value="Unassembled WGS sequence"/>
</dbReference>